<keyword evidence="1" id="KW-0812">Transmembrane</keyword>
<feature type="transmembrane region" description="Helical" evidence="1">
    <location>
        <begin position="45"/>
        <end position="63"/>
    </location>
</feature>
<feature type="transmembrane region" description="Helical" evidence="1">
    <location>
        <begin position="21"/>
        <end position="39"/>
    </location>
</feature>
<keyword evidence="1" id="KW-0472">Membrane</keyword>
<sequence length="127" mass="13594">MGKRSPEYIDASQDIRVAATTKIWGLTVGMLALCIPLSAVTRSGAIIPLAALGGATAGTFAIWRADEKKSKPHYFSNQGVELLEQRIANLETIVSSDDSDLHAKIQRLDADNPSGVMTQVTTPKNKA</sequence>
<evidence type="ECO:0000313" key="3">
    <source>
        <dbReference type="Proteomes" id="UP000217507"/>
    </source>
</evidence>
<evidence type="ECO:0000313" key="2">
    <source>
        <dbReference type="EMBL" id="BAY70480.1"/>
    </source>
</evidence>
<dbReference type="EMBL" id="AP018216">
    <property type="protein sequence ID" value="BAY70480.1"/>
    <property type="molecule type" value="Genomic_DNA"/>
</dbReference>
<name>A0A1Z4KNA6_ANAVA</name>
<evidence type="ECO:0000256" key="1">
    <source>
        <dbReference type="SAM" id="Phobius"/>
    </source>
</evidence>
<accession>A0A1Z4KNA6</accession>
<reference evidence="2 3" key="1">
    <citation type="submission" date="2017-06" db="EMBL/GenBank/DDBJ databases">
        <title>Genome sequencing of cyanobaciteial culture collection at National Institute for Environmental Studies (NIES).</title>
        <authorList>
            <person name="Hirose Y."/>
            <person name="Shimura Y."/>
            <person name="Fujisawa T."/>
            <person name="Nakamura Y."/>
            <person name="Kawachi M."/>
        </authorList>
    </citation>
    <scope>NUCLEOTIDE SEQUENCE [LARGE SCALE GENOMIC DNA]</scope>
    <source>
        <strain evidence="2 3">NIES-23</strain>
    </source>
</reference>
<dbReference type="Proteomes" id="UP000217507">
    <property type="component" value="Chromosome"/>
</dbReference>
<dbReference type="AlphaFoldDB" id="A0A1Z4KNA6"/>
<gene>
    <name evidence="2" type="ORF">NIES23_32840</name>
</gene>
<keyword evidence="1" id="KW-1133">Transmembrane helix</keyword>
<proteinExistence type="predicted"/>
<organism evidence="2 3">
    <name type="scientific">Trichormus variabilis NIES-23</name>
    <dbReference type="NCBI Taxonomy" id="1973479"/>
    <lineage>
        <taxon>Bacteria</taxon>
        <taxon>Bacillati</taxon>
        <taxon>Cyanobacteriota</taxon>
        <taxon>Cyanophyceae</taxon>
        <taxon>Nostocales</taxon>
        <taxon>Nostocaceae</taxon>
        <taxon>Trichormus</taxon>
    </lineage>
</organism>
<protein>
    <submittedName>
        <fullName evidence="2">Uncharacterized protein</fullName>
    </submittedName>
</protein>